<evidence type="ECO:0000256" key="1">
    <source>
        <dbReference type="ARBA" id="ARBA00022448"/>
    </source>
</evidence>
<dbReference type="PROSITE" id="PS50893">
    <property type="entry name" value="ABC_TRANSPORTER_2"/>
    <property type="match status" value="1"/>
</dbReference>
<sequence length="291" mass="32043">MLKRLFRHTKGEGNDCSKLCCTKIENFTVKVGKLTIFEDVNLHVHCGQLTAVIGPNGAGKSTLLRAILGEISHTGTLKYADAKGKHTGKPIIGYVPQYLKFDVSAPITVLDLFSTCRSHRPIWLLPSNIRKEVEESLKRVKAADLIDRRLGALSGGELQRVLLALALNPMPDILLLDEPVSGVDQNGLEIFYNILEDLQNNEDMAIILISHDLNMVARHADQVVLMNKGVVCSGTPEEVFHDSRTRRIFGMLTEGGVNHGGTGFVWVEHKKKKHQQGCGCPDCAEAEGDEE</sequence>
<dbReference type="Proteomes" id="UP000191240">
    <property type="component" value="Unassembled WGS sequence"/>
</dbReference>
<dbReference type="InterPro" id="IPR050153">
    <property type="entry name" value="Metal_Ion_Import_ABC"/>
</dbReference>
<evidence type="ECO:0000313" key="5">
    <source>
        <dbReference type="EMBL" id="SHI35415.1"/>
    </source>
</evidence>
<evidence type="ECO:0000313" key="6">
    <source>
        <dbReference type="Proteomes" id="UP000191240"/>
    </source>
</evidence>
<dbReference type="InterPro" id="IPR027417">
    <property type="entry name" value="P-loop_NTPase"/>
</dbReference>
<dbReference type="RefSeq" id="WP_080325216.1">
    <property type="nucleotide sequence ID" value="NZ_FQYW01000004.1"/>
</dbReference>
<reference evidence="5 6" key="1">
    <citation type="submission" date="2016-11" db="EMBL/GenBank/DDBJ databases">
        <authorList>
            <person name="Jaros S."/>
            <person name="Januszkiewicz K."/>
            <person name="Wedrychowicz H."/>
        </authorList>
    </citation>
    <scope>NUCLEOTIDE SEQUENCE [LARGE SCALE GENOMIC DNA]</scope>
    <source>
        <strain evidence="5 6">DSM 3074</strain>
    </source>
</reference>
<dbReference type="SMART" id="SM00382">
    <property type="entry name" value="AAA"/>
    <property type="match status" value="1"/>
</dbReference>
<dbReference type="PANTHER" id="PTHR42734">
    <property type="entry name" value="METAL TRANSPORT SYSTEM ATP-BINDING PROTEIN TM_0124-RELATED"/>
    <property type="match status" value="1"/>
</dbReference>
<evidence type="ECO:0000256" key="2">
    <source>
        <dbReference type="ARBA" id="ARBA00022741"/>
    </source>
</evidence>
<dbReference type="InterPro" id="IPR003439">
    <property type="entry name" value="ABC_transporter-like_ATP-bd"/>
</dbReference>
<organism evidence="5 6">
    <name type="scientific">Anaerovibrio lipolyticus DSM 3074</name>
    <dbReference type="NCBI Taxonomy" id="1120997"/>
    <lineage>
        <taxon>Bacteria</taxon>
        <taxon>Bacillati</taxon>
        <taxon>Bacillota</taxon>
        <taxon>Negativicutes</taxon>
        <taxon>Selenomonadales</taxon>
        <taxon>Selenomonadaceae</taxon>
        <taxon>Anaerovibrio</taxon>
    </lineage>
</organism>
<dbReference type="InterPro" id="IPR017871">
    <property type="entry name" value="ABC_transporter-like_CS"/>
</dbReference>
<keyword evidence="1" id="KW-0813">Transport</keyword>
<keyword evidence="2" id="KW-0547">Nucleotide-binding</keyword>
<evidence type="ECO:0000259" key="4">
    <source>
        <dbReference type="PROSITE" id="PS50893"/>
    </source>
</evidence>
<dbReference type="InterPro" id="IPR003593">
    <property type="entry name" value="AAA+_ATPase"/>
</dbReference>
<gene>
    <name evidence="5" type="ORF">SAMN02745671_00332</name>
</gene>
<feature type="domain" description="ABC transporter" evidence="4">
    <location>
        <begin position="22"/>
        <end position="252"/>
    </location>
</feature>
<dbReference type="GO" id="GO:0016887">
    <property type="term" value="F:ATP hydrolysis activity"/>
    <property type="evidence" value="ECO:0007669"/>
    <property type="project" value="InterPro"/>
</dbReference>
<dbReference type="PROSITE" id="PS00211">
    <property type="entry name" value="ABC_TRANSPORTER_1"/>
    <property type="match status" value="1"/>
</dbReference>
<keyword evidence="3 5" id="KW-0067">ATP-binding</keyword>
<dbReference type="Pfam" id="PF00005">
    <property type="entry name" value="ABC_tran"/>
    <property type="match status" value="1"/>
</dbReference>
<name>A0A1M6AG15_9FIRM</name>
<protein>
    <submittedName>
        <fullName evidence="5">Zinc transport system ATP-binding protein</fullName>
    </submittedName>
</protein>
<evidence type="ECO:0000256" key="3">
    <source>
        <dbReference type="ARBA" id="ARBA00022840"/>
    </source>
</evidence>
<dbReference type="SUPFAM" id="SSF52540">
    <property type="entry name" value="P-loop containing nucleoside triphosphate hydrolases"/>
    <property type="match status" value="1"/>
</dbReference>
<accession>A0A1M6AG15</accession>
<dbReference type="EMBL" id="FQYW01000004">
    <property type="protein sequence ID" value="SHI35415.1"/>
    <property type="molecule type" value="Genomic_DNA"/>
</dbReference>
<dbReference type="AlphaFoldDB" id="A0A1M6AG15"/>
<dbReference type="PANTHER" id="PTHR42734:SF7">
    <property type="entry name" value="ATP-BINDING COMPONENT OF ABC TRANSPORTER-RELATED"/>
    <property type="match status" value="1"/>
</dbReference>
<dbReference type="GO" id="GO:0005524">
    <property type="term" value="F:ATP binding"/>
    <property type="evidence" value="ECO:0007669"/>
    <property type="project" value="UniProtKB-KW"/>
</dbReference>
<dbReference type="Gene3D" id="3.40.50.300">
    <property type="entry name" value="P-loop containing nucleotide triphosphate hydrolases"/>
    <property type="match status" value="1"/>
</dbReference>
<proteinExistence type="predicted"/>
<dbReference type="OrthoDB" id="9806726at2"/>